<dbReference type="AlphaFoldDB" id="A0A1G2H3D8"/>
<evidence type="ECO:0000313" key="1">
    <source>
        <dbReference type="EMBL" id="OGZ56478.1"/>
    </source>
</evidence>
<reference evidence="1 2" key="1">
    <citation type="journal article" date="2016" name="Nat. Commun.">
        <title>Thousands of microbial genomes shed light on interconnected biogeochemical processes in an aquifer system.</title>
        <authorList>
            <person name="Anantharaman K."/>
            <person name="Brown C.T."/>
            <person name="Hug L.A."/>
            <person name="Sharon I."/>
            <person name="Castelle C.J."/>
            <person name="Probst A.J."/>
            <person name="Thomas B.C."/>
            <person name="Singh A."/>
            <person name="Wilkins M.J."/>
            <person name="Karaoz U."/>
            <person name="Brodie E.L."/>
            <person name="Williams K.H."/>
            <person name="Hubbard S.S."/>
            <person name="Banfield J.F."/>
        </authorList>
    </citation>
    <scope>NUCLEOTIDE SEQUENCE [LARGE SCALE GENOMIC DNA]</scope>
</reference>
<dbReference type="STRING" id="1802128.A3H64_00995"/>
<organism evidence="1 2">
    <name type="scientific">Candidatus Ryanbacteria bacterium RIFCSPLOWO2_02_FULL_45_11c</name>
    <dbReference type="NCBI Taxonomy" id="1802128"/>
    <lineage>
        <taxon>Bacteria</taxon>
        <taxon>Candidatus Ryaniibacteriota</taxon>
    </lineage>
</organism>
<protein>
    <recommendedName>
        <fullName evidence="3">AbiEi antitoxin C-terminal domain-containing protein</fullName>
    </recommendedName>
</protein>
<comment type="caution">
    <text evidence="1">The sequence shown here is derived from an EMBL/GenBank/DDBJ whole genome shotgun (WGS) entry which is preliminary data.</text>
</comment>
<sequence length="194" mass="22251">MIENVKNQNLNRFAQLAKLGEVVFHIDDLANLWHITNKNTLYTALKRYTGQGLLFRIHKGFYAIKPPVEVDPLLLGIKALHGYAYISTETILAEEGIVQQEVPAITLISSKTKRFSIAGHHYYSRKLADKFLYQPNGIITVLNGVRKATRERALADLLHFNPHVYIDATHFIDWKKVRMLQKELGYSLTSKRYG</sequence>
<accession>A0A1G2H3D8</accession>
<gene>
    <name evidence="1" type="ORF">A3H64_00995</name>
</gene>
<name>A0A1G2H3D8_9BACT</name>
<proteinExistence type="predicted"/>
<evidence type="ECO:0008006" key="3">
    <source>
        <dbReference type="Google" id="ProtNLM"/>
    </source>
</evidence>
<evidence type="ECO:0000313" key="2">
    <source>
        <dbReference type="Proteomes" id="UP000178186"/>
    </source>
</evidence>
<dbReference type="EMBL" id="MHNY01000011">
    <property type="protein sequence ID" value="OGZ56478.1"/>
    <property type="molecule type" value="Genomic_DNA"/>
</dbReference>
<dbReference type="Proteomes" id="UP000178186">
    <property type="component" value="Unassembled WGS sequence"/>
</dbReference>